<evidence type="ECO:0000313" key="4">
    <source>
        <dbReference type="Proteomes" id="UP000637359"/>
    </source>
</evidence>
<keyword evidence="2" id="KW-0472">Membrane</keyword>
<gene>
    <name evidence="3" type="ORF">H8S33_14350</name>
</gene>
<feature type="transmembrane region" description="Helical" evidence="2">
    <location>
        <begin position="53"/>
        <end position="77"/>
    </location>
</feature>
<comment type="caution">
    <text evidence="3">The sequence shown here is derived from an EMBL/GenBank/DDBJ whole genome shotgun (WGS) entry which is preliminary data.</text>
</comment>
<dbReference type="Pfam" id="PF14014">
    <property type="entry name" value="DUF4230"/>
    <property type="match status" value="1"/>
</dbReference>
<name>A0A923L7S3_9BACI</name>
<organism evidence="3 4">
    <name type="scientific">Ornithinibacillus hominis</name>
    <dbReference type="NCBI Taxonomy" id="2763055"/>
    <lineage>
        <taxon>Bacteria</taxon>
        <taxon>Bacillati</taxon>
        <taxon>Bacillota</taxon>
        <taxon>Bacilli</taxon>
        <taxon>Bacillales</taxon>
        <taxon>Bacillaceae</taxon>
        <taxon>Ornithinibacillus</taxon>
    </lineage>
</organism>
<protein>
    <submittedName>
        <fullName evidence="3">DUF4230 domain-containing protein</fullName>
    </submittedName>
</protein>
<dbReference type="AlphaFoldDB" id="A0A923L7S3"/>
<sequence length="254" mass="28350">MEEGSSLKKKNDEVLKQLENMLDELKKGEDESTATAVVGRRKGRTMFGAFSKLFFRFWGIRILIIVIILAIFIFGGMRFFSGSTLKKETTTYVEQVQDLATLATAQAHLKVVIEQVDNKLFGNEISINFPGTKRELILIVPATVTAGVDLKTLDSDAIKVDEKNKEIKIALPKATLLQDPAIQMDGVRAFSDEGLFRGNVRWDEGFDLAAEAQKEAEEEAIEVGLFDSAEENARKLLEEFFGELGYRASVSFNE</sequence>
<keyword evidence="4" id="KW-1185">Reference proteome</keyword>
<keyword evidence="2" id="KW-1133">Transmembrane helix</keyword>
<accession>A0A923L7S3</accession>
<proteinExistence type="predicted"/>
<evidence type="ECO:0000256" key="1">
    <source>
        <dbReference type="SAM" id="Coils"/>
    </source>
</evidence>
<dbReference type="EMBL" id="JACOOL010000011">
    <property type="protein sequence ID" value="MBC5637974.1"/>
    <property type="molecule type" value="Genomic_DNA"/>
</dbReference>
<dbReference type="Proteomes" id="UP000637359">
    <property type="component" value="Unassembled WGS sequence"/>
</dbReference>
<evidence type="ECO:0000313" key="3">
    <source>
        <dbReference type="EMBL" id="MBC5637974.1"/>
    </source>
</evidence>
<keyword evidence="2" id="KW-0812">Transmembrane</keyword>
<reference evidence="3" key="1">
    <citation type="submission" date="2020-08" db="EMBL/GenBank/DDBJ databases">
        <title>Genome public.</title>
        <authorList>
            <person name="Liu C."/>
            <person name="Sun Q."/>
        </authorList>
    </citation>
    <scope>NUCLEOTIDE SEQUENCE</scope>
    <source>
        <strain evidence="3">BX22</strain>
    </source>
</reference>
<dbReference type="InterPro" id="IPR025324">
    <property type="entry name" value="DUF4230"/>
</dbReference>
<keyword evidence="1" id="KW-0175">Coiled coil</keyword>
<feature type="coiled-coil region" evidence="1">
    <location>
        <begin position="8"/>
        <end position="35"/>
    </location>
</feature>
<evidence type="ECO:0000256" key="2">
    <source>
        <dbReference type="SAM" id="Phobius"/>
    </source>
</evidence>